<gene>
    <name evidence="2" type="ORF">ACFYXQ_46670</name>
</gene>
<feature type="region of interest" description="Disordered" evidence="1">
    <location>
        <begin position="16"/>
        <end position="52"/>
    </location>
</feature>
<dbReference type="Proteomes" id="UP001601992">
    <property type="component" value="Unassembled WGS sequence"/>
</dbReference>
<dbReference type="EMBL" id="JBIAQY010000044">
    <property type="protein sequence ID" value="MFF3575238.1"/>
    <property type="molecule type" value="Genomic_DNA"/>
</dbReference>
<keyword evidence="3" id="KW-1185">Reference proteome</keyword>
<dbReference type="RefSeq" id="WP_387407153.1">
    <property type="nucleotide sequence ID" value="NZ_JBIAQY010000044.1"/>
</dbReference>
<name>A0ABW6SFX8_9NOCA</name>
<sequence length="61" mass="6815">MTVTFTFPRSANYGFGDGFSGAADRRARNGQESQVPQRRRQQPGLRAFERRDGEVLLRAGA</sequence>
<accession>A0ABW6SFX8</accession>
<proteinExistence type="predicted"/>
<evidence type="ECO:0000313" key="2">
    <source>
        <dbReference type="EMBL" id="MFF3575238.1"/>
    </source>
</evidence>
<evidence type="ECO:0000256" key="1">
    <source>
        <dbReference type="SAM" id="MobiDB-lite"/>
    </source>
</evidence>
<evidence type="ECO:0000313" key="3">
    <source>
        <dbReference type="Proteomes" id="UP001601992"/>
    </source>
</evidence>
<protein>
    <submittedName>
        <fullName evidence="2">Uncharacterized protein</fullName>
    </submittedName>
</protein>
<reference evidence="2 3" key="1">
    <citation type="submission" date="2024-10" db="EMBL/GenBank/DDBJ databases">
        <title>The Natural Products Discovery Center: Release of the First 8490 Sequenced Strains for Exploring Actinobacteria Biosynthetic Diversity.</title>
        <authorList>
            <person name="Kalkreuter E."/>
            <person name="Kautsar S.A."/>
            <person name="Yang D."/>
            <person name="Bader C.D."/>
            <person name="Teijaro C.N."/>
            <person name="Fluegel L."/>
            <person name="Davis C.M."/>
            <person name="Simpson J.R."/>
            <person name="Lauterbach L."/>
            <person name="Steele A.D."/>
            <person name="Gui C."/>
            <person name="Meng S."/>
            <person name="Li G."/>
            <person name="Viehrig K."/>
            <person name="Ye F."/>
            <person name="Su P."/>
            <person name="Kiefer A.F."/>
            <person name="Nichols A."/>
            <person name="Cepeda A.J."/>
            <person name="Yan W."/>
            <person name="Fan B."/>
            <person name="Jiang Y."/>
            <person name="Adhikari A."/>
            <person name="Zheng C.-J."/>
            <person name="Schuster L."/>
            <person name="Cowan T.M."/>
            <person name="Smanski M.J."/>
            <person name="Chevrette M.G."/>
            <person name="De Carvalho L.P.S."/>
            <person name="Shen B."/>
        </authorList>
    </citation>
    <scope>NUCLEOTIDE SEQUENCE [LARGE SCALE GENOMIC DNA]</scope>
    <source>
        <strain evidence="2 3">NPDC002593</strain>
    </source>
</reference>
<organism evidence="2 3">
    <name type="scientific">Nocardia jiangxiensis</name>
    <dbReference type="NCBI Taxonomy" id="282685"/>
    <lineage>
        <taxon>Bacteria</taxon>
        <taxon>Bacillati</taxon>
        <taxon>Actinomycetota</taxon>
        <taxon>Actinomycetes</taxon>
        <taxon>Mycobacteriales</taxon>
        <taxon>Nocardiaceae</taxon>
        <taxon>Nocardia</taxon>
    </lineage>
</organism>
<comment type="caution">
    <text evidence="2">The sequence shown here is derived from an EMBL/GenBank/DDBJ whole genome shotgun (WGS) entry which is preliminary data.</text>
</comment>